<dbReference type="EMBL" id="CP031968">
    <property type="protein sequence ID" value="AXT47729.1"/>
    <property type="molecule type" value="Genomic_DNA"/>
</dbReference>
<dbReference type="RefSeq" id="WP_118268198.1">
    <property type="nucleotide sequence ID" value="NZ_CP031968.1"/>
</dbReference>
<proteinExistence type="predicted"/>
<reference evidence="2 3" key="1">
    <citation type="submission" date="2018-08" db="EMBL/GenBank/DDBJ databases">
        <title>Complete genome sequence of JP2-74.</title>
        <authorList>
            <person name="Wu L."/>
        </authorList>
    </citation>
    <scope>NUCLEOTIDE SEQUENCE [LARGE SCALE GENOMIC DNA]</scope>
    <source>
        <strain evidence="2 3">JP2-74</strain>
    </source>
</reference>
<protein>
    <submittedName>
        <fullName evidence="2">Phage capsid protein</fullName>
    </submittedName>
</protein>
<keyword evidence="1" id="KW-0175">Coiled coil</keyword>
<dbReference type="KEGG" id="crz:D1345_16770"/>
<evidence type="ECO:0000313" key="3">
    <source>
        <dbReference type="Proteomes" id="UP000259465"/>
    </source>
</evidence>
<keyword evidence="3" id="KW-1185">Reference proteome</keyword>
<organism evidence="2 3">
    <name type="scientific">Chromobacterium rhizoryzae</name>
    <dbReference type="NCBI Taxonomy" id="1778675"/>
    <lineage>
        <taxon>Bacteria</taxon>
        <taxon>Pseudomonadati</taxon>
        <taxon>Pseudomonadota</taxon>
        <taxon>Betaproteobacteria</taxon>
        <taxon>Neisseriales</taxon>
        <taxon>Chromobacteriaceae</taxon>
        <taxon>Chromobacterium</taxon>
    </lineage>
</organism>
<dbReference type="InterPro" id="IPR009228">
    <property type="entry name" value="Capsid_scaffold_GpO"/>
</dbReference>
<gene>
    <name evidence="2" type="ORF">D1345_16770</name>
</gene>
<dbReference type="AlphaFoldDB" id="A0AAD0RTC4"/>
<feature type="coiled-coil region" evidence="1">
    <location>
        <begin position="219"/>
        <end position="246"/>
    </location>
</feature>
<name>A0AAD0RTC4_9NEIS</name>
<dbReference type="Pfam" id="PF05929">
    <property type="entry name" value="Phage_GPO"/>
    <property type="match status" value="1"/>
</dbReference>
<sequence length="270" mass="29566">MASKSRKFRVATEGATTDGRKIERVWIEQMAKNYNPKKYGARVNLEHVKGISPDSQFKRYGDVLALSADKVEDGKLGLFAVIDPTDELIALNKARQKVYTSIEVNPEFSDTGEAYLVGLAVTDDPASLGCEMLQFSATTSKNPLASRKLSPGNLFTEAIEFTLELEDDHIGAVEGFASKIKAMFSSNRKAVDSSFSELQQAIETIADSQQQVLKQAEGFSQLEDQHKTLQTEHKTLAADFAELKQQLSAQPAGFVRQPTAGGKDRIAADC</sequence>
<accession>A0AAD0RTC4</accession>
<dbReference type="Proteomes" id="UP000259465">
    <property type="component" value="Chromosome"/>
</dbReference>
<evidence type="ECO:0000313" key="2">
    <source>
        <dbReference type="EMBL" id="AXT47729.1"/>
    </source>
</evidence>
<evidence type="ECO:0000256" key="1">
    <source>
        <dbReference type="SAM" id="Coils"/>
    </source>
</evidence>